<dbReference type="EMBL" id="AP018203">
    <property type="protein sequence ID" value="BAY54240.1"/>
    <property type="molecule type" value="Genomic_DNA"/>
</dbReference>
<evidence type="ECO:0000256" key="1">
    <source>
        <dbReference type="SAM" id="SignalP"/>
    </source>
</evidence>
<evidence type="ECO:0000313" key="3">
    <source>
        <dbReference type="EMBL" id="BAY54240.1"/>
    </source>
</evidence>
<dbReference type="Pfam" id="PF10517">
    <property type="entry name" value="DM13"/>
    <property type="match status" value="1"/>
</dbReference>
<feature type="domain" description="DM13" evidence="2">
    <location>
        <begin position="48"/>
        <end position="165"/>
    </location>
</feature>
<accession>A0A1Z4JC13</accession>
<reference evidence="3 4" key="1">
    <citation type="submission" date="2017-06" db="EMBL/GenBank/DDBJ databases">
        <title>Genome sequencing of cyanobaciteial culture collection at National Institute for Environmental Studies (NIES).</title>
        <authorList>
            <person name="Hirose Y."/>
            <person name="Shimura Y."/>
            <person name="Fujisawa T."/>
            <person name="Nakamura Y."/>
            <person name="Kawachi M."/>
        </authorList>
    </citation>
    <scope>NUCLEOTIDE SEQUENCE [LARGE SCALE GENOMIC DNA]</scope>
    <source>
        <strain evidence="3 4">NIES-2135</strain>
    </source>
</reference>
<proteinExistence type="predicted"/>
<dbReference type="AlphaFoldDB" id="A0A1Z4JC13"/>
<gene>
    <name evidence="3" type="ORF">NIES2135_10560</name>
</gene>
<dbReference type="Proteomes" id="UP000217895">
    <property type="component" value="Chromosome"/>
</dbReference>
<name>A0A1Z4JC13_LEPBY</name>
<sequence length="165" mass="17716">MKVKHWISLSLASLIFVGCVGTMAKNQTTEPELPAKPELATQAKTPASTIVKSGSFQSGEHPTQGKAQIVTQNGKSFLELDQGFKTSSLGPDLVVVLHRSNNVLGSAKPPSYPLKEGEYVVLAPLQKFNGAQSYAIPANVNLKNFQSTVIWCRKFNATFGTAPLS</sequence>
<evidence type="ECO:0000313" key="4">
    <source>
        <dbReference type="Proteomes" id="UP000217895"/>
    </source>
</evidence>
<dbReference type="PROSITE" id="PS51257">
    <property type="entry name" value="PROKAR_LIPOPROTEIN"/>
    <property type="match status" value="1"/>
</dbReference>
<feature type="chain" id="PRO_5011111919" description="DM13 domain-containing protein" evidence="1">
    <location>
        <begin position="25"/>
        <end position="165"/>
    </location>
</feature>
<protein>
    <recommendedName>
        <fullName evidence="2">DM13 domain-containing protein</fullName>
    </recommendedName>
</protein>
<dbReference type="PROSITE" id="PS51549">
    <property type="entry name" value="DM13"/>
    <property type="match status" value="1"/>
</dbReference>
<evidence type="ECO:0000259" key="2">
    <source>
        <dbReference type="PROSITE" id="PS51549"/>
    </source>
</evidence>
<organism evidence="3 4">
    <name type="scientific">Leptolyngbya boryana NIES-2135</name>
    <dbReference type="NCBI Taxonomy" id="1973484"/>
    <lineage>
        <taxon>Bacteria</taxon>
        <taxon>Bacillati</taxon>
        <taxon>Cyanobacteriota</taxon>
        <taxon>Cyanophyceae</taxon>
        <taxon>Leptolyngbyales</taxon>
        <taxon>Leptolyngbyaceae</taxon>
        <taxon>Leptolyngbya group</taxon>
        <taxon>Leptolyngbya</taxon>
    </lineage>
</organism>
<feature type="signal peptide" evidence="1">
    <location>
        <begin position="1"/>
        <end position="24"/>
    </location>
</feature>
<dbReference type="InterPro" id="IPR019545">
    <property type="entry name" value="DM13_domain"/>
</dbReference>
<keyword evidence="1" id="KW-0732">Signal</keyword>
<keyword evidence="4" id="KW-1185">Reference proteome</keyword>